<protein>
    <submittedName>
        <fullName evidence="3">Putative D-glycero-D-manno-heptosyl transferase</fullName>
    </submittedName>
</protein>
<evidence type="ECO:0000313" key="3">
    <source>
        <dbReference type="EMBL" id="SUT90586.1"/>
    </source>
</evidence>
<dbReference type="GO" id="GO:0005829">
    <property type="term" value="C:cytosol"/>
    <property type="evidence" value="ECO:0007669"/>
    <property type="project" value="TreeGrafter"/>
</dbReference>
<keyword evidence="2 3" id="KW-0808">Transferase</keyword>
<dbReference type="PANTHER" id="PTHR30160">
    <property type="entry name" value="TETRAACYLDISACCHARIDE 4'-KINASE-RELATED"/>
    <property type="match status" value="1"/>
</dbReference>
<dbReference type="EMBL" id="UFRN01000002">
    <property type="protein sequence ID" value="SUT90586.1"/>
    <property type="molecule type" value="Genomic_DNA"/>
</dbReference>
<evidence type="ECO:0000313" key="4">
    <source>
        <dbReference type="Proteomes" id="UP000254253"/>
    </source>
</evidence>
<accession>A0A380TS44</accession>
<dbReference type="InterPro" id="IPR002201">
    <property type="entry name" value="Glyco_trans_9"/>
</dbReference>
<evidence type="ECO:0000256" key="1">
    <source>
        <dbReference type="ARBA" id="ARBA00022676"/>
    </source>
</evidence>
<dbReference type="Pfam" id="PF01075">
    <property type="entry name" value="Glyco_transf_9"/>
    <property type="match status" value="1"/>
</dbReference>
<gene>
    <name evidence="3" type="ORF">NCTC4191_00325</name>
</gene>
<organism evidence="3 4">
    <name type="scientific">Actinobacillus lignieresii</name>
    <dbReference type="NCBI Taxonomy" id="720"/>
    <lineage>
        <taxon>Bacteria</taxon>
        <taxon>Pseudomonadati</taxon>
        <taxon>Pseudomonadota</taxon>
        <taxon>Gammaproteobacteria</taxon>
        <taxon>Pasteurellales</taxon>
        <taxon>Pasteurellaceae</taxon>
        <taxon>Actinobacillus</taxon>
    </lineage>
</organism>
<keyword evidence="4" id="KW-1185">Reference proteome</keyword>
<dbReference type="Proteomes" id="UP000254253">
    <property type="component" value="Unassembled WGS sequence"/>
</dbReference>
<dbReference type="PANTHER" id="PTHR30160:SF15">
    <property type="entry name" value="GLYCOSYLTRANSFERASE HI_0523-RELATED"/>
    <property type="match status" value="1"/>
</dbReference>
<dbReference type="InterPro" id="IPR051199">
    <property type="entry name" value="LPS_LOS_Heptosyltrfase"/>
</dbReference>
<evidence type="ECO:0000256" key="2">
    <source>
        <dbReference type="ARBA" id="ARBA00022679"/>
    </source>
</evidence>
<reference evidence="3 4" key="1">
    <citation type="submission" date="2018-06" db="EMBL/GenBank/DDBJ databases">
        <authorList>
            <consortium name="Pathogen Informatics"/>
            <person name="Doyle S."/>
        </authorList>
    </citation>
    <scope>NUCLEOTIDE SEQUENCE [LARGE SCALE GENOMIC DNA]</scope>
    <source>
        <strain evidence="3 4">NCTC4191</strain>
    </source>
</reference>
<keyword evidence="1" id="KW-0328">Glycosyltransferase</keyword>
<dbReference type="Gene3D" id="3.40.50.2000">
    <property type="entry name" value="Glycogen Phosphorylase B"/>
    <property type="match status" value="2"/>
</dbReference>
<sequence>MKSLVIKLFGTKRHKNEFKFRDVNSILLKPIGDAVGDAIIHTSHLRQIKEVNPHIKIGVLVTNRNKLIYQNAGFIEAIMEDHFLTYIQERKKWDLYLDFMPSFTTKSIIFDWLLSPKFIINFGKRSKKHYHLNNVKNYDFSVNVPQYTHIKNYLNYSILKNNIKSSVDYTVPFNTEHSEKVEKFWNNQKSIRILLNPQGSKSEIPPQELKTLLESIPSSYLEKVDFLVTNTNSAQNYIERLNLNVTLSPKTNILEYFAFVNSADIVISVDGGGIHVACACAKPLLAFYANNPQLTNMWAPVVKKDTDSLTLVGKNLSDNASDTYDFDITLASTWLNTQIQKRI</sequence>
<dbReference type="RefSeq" id="WP_115589701.1">
    <property type="nucleotide sequence ID" value="NZ_LR134169.1"/>
</dbReference>
<dbReference type="GO" id="GO:0008713">
    <property type="term" value="F:ADP-heptose-lipopolysaccharide heptosyltransferase activity"/>
    <property type="evidence" value="ECO:0007669"/>
    <property type="project" value="TreeGrafter"/>
</dbReference>
<dbReference type="SUPFAM" id="SSF53756">
    <property type="entry name" value="UDP-Glycosyltransferase/glycogen phosphorylase"/>
    <property type="match status" value="1"/>
</dbReference>
<proteinExistence type="predicted"/>
<name>A0A380TS44_ACTLI</name>
<dbReference type="GO" id="GO:0009244">
    <property type="term" value="P:lipopolysaccharide core region biosynthetic process"/>
    <property type="evidence" value="ECO:0007669"/>
    <property type="project" value="TreeGrafter"/>
</dbReference>
<dbReference type="AlphaFoldDB" id="A0A380TS44"/>